<comment type="caution">
    <text evidence="4">The sequence shown here is derived from an EMBL/GenBank/DDBJ whole genome shotgun (WGS) entry which is preliminary data.</text>
</comment>
<dbReference type="Gene3D" id="3.30.559.10">
    <property type="entry name" value="Chloramphenicol acetyltransferase-like domain"/>
    <property type="match status" value="1"/>
</dbReference>
<evidence type="ECO:0000313" key="5">
    <source>
        <dbReference type="Proteomes" id="UP000326396"/>
    </source>
</evidence>
<comment type="similarity">
    <text evidence="1">Belongs to the plant acyltransferase family.</text>
</comment>
<evidence type="ECO:0000313" key="4">
    <source>
        <dbReference type="EMBL" id="KAD2394322.1"/>
    </source>
</evidence>
<evidence type="ECO:0000256" key="1">
    <source>
        <dbReference type="ARBA" id="ARBA00009861"/>
    </source>
</evidence>
<dbReference type="InterPro" id="IPR023213">
    <property type="entry name" value="CAT-like_dom_sf"/>
</dbReference>
<evidence type="ECO:0000256" key="3">
    <source>
        <dbReference type="ARBA" id="ARBA00023315"/>
    </source>
</evidence>
<keyword evidence="2" id="KW-0808">Transferase</keyword>
<name>A0A5N6LQ10_9ASTR</name>
<gene>
    <name evidence="4" type="ORF">E3N88_41299</name>
</gene>
<dbReference type="OrthoDB" id="1862401at2759"/>
<dbReference type="EMBL" id="SZYD01000019">
    <property type="protein sequence ID" value="KAD2394322.1"/>
    <property type="molecule type" value="Genomic_DNA"/>
</dbReference>
<dbReference type="AlphaFoldDB" id="A0A5N6LQ10"/>
<dbReference type="GO" id="GO:0016746">
    <property type="term" value="F:acyltransferase activity"/>
    <property type="evidence" value="ECO:0007669"/>
    <property type="project" value="UniProtKB-KW"/>
</dbReference>
<protein>
    <submittedName>
        <fullName evidence="4">Uncharacterized protein</fullName>
    </submittedName>
</protein>
<keyword evidence="5" id="KW-1185">Reference proteome</keyword>
<organism evidence="4 5">
    <name type="scientific">Mikania micrantha</name>
    <name type="common">bitter vine</name>
    <dbReference type="NCBI Taxonomy" id="192012"/>
    <lineage>
        <taxon>Eukaryota</taxon>
        <taxon>Viridiplantae</taxon>
        <taxon>Streptophyta</taxon>
        <taxon>Embryophyta</taxon>
        <taxon>Tracheophyta</taxon>
        <taxon>Spermatophyta</taxon>
        <taxon>Magnoliopsida</taxon>
        <taxon>eudicotyledons</taxon>
        <taxon>Gunneridae</taxon>
        <taxon>Pentapetalae</taxon>
        <taxon>asterids</taxon>
        <taxon>campanulids</taxon>
        <taxon>Asterales</taxon>
        <taxon>Asteraceae</taxon>
        <taxon>Asteroideae</taxon>
        <taxon>Heliantheae alliance</taxon>
        <taxon>Eupatorieae</taxon>
        <taxon>Mikania</taxon>
    </lineage>
</organism>
<sequence>MKETFIFTRRAEYTTSGPTPKREINVLRKFVLPNSRLSELKKKLAAGSVNNPTRFEVLTSLLYKTLVAAATARSGCFKPSYLMFTGDVRDRFVPKLPQSTVGNLLKVMMVKSMHESETSLSSVTSEIRKEKQLLDGIQSMQDILLKA</sequence>
<proteinExistence type="inferred from homology"/>
<keyword evidence="3" id="KW-0012">Acyltransferase</keyword>
<dbReference type="PANTHER" id="PTHR31623:SF86">
    <property type="entry name" value="DEACETYLVINDOLINE O-ACETYLTRANSFERASE"/>
    <property type="match status" value="1"/>
</dbReference>
<accession>A0A5N6LQ10</accession>
<dbReference type="Pfam" id="PF02458">
    <property type="entry name" value="Transferase"/>
    <property type="match status" value="1"/>
</dbReference>
<evidence type="ECO:0000256" key="2">
    <source>
        <dbReference type="ARBA" id="ARBA00022679"/>
    </source>
</evidence>
<dbReference type="PANTHER" id="PTHR31623">
    <property type="entry name" value="F21J9.9"/>
    <property type="match status" value="1"/>
</dbReference>
<reference evidence="4 5" key="1">
    <citation type="submission" date="2019-05" db="EMBL/GenBank/DDBJ databases">
        <title>Mikania micrantha, genome provides insights into the molecular mechanism of rapid growth.</title>
        <authorList>
            <person name="Liu B."/>
        </authorList>
    </citation>
    <scope>NUCLEOTIDE SEQUENCE [LARGE SCALE GENOMIC DNA]</scope>
    <source>
        <strain evidence="4">NLD-2019</strain>
        <tissue evidence="4">Leaf</tissue>
    </source>
</reference>
<dbReference type="Proteomes" id="UP000326396">
    <property type="component" value="Linkage Group LG9"/>
</dbReference>